<evidence type="ECO:0000313" key="3">
    <source>
        <dbReference type="Proteomes" id="UP000324897"/>
    </source>
</evidence>
<dbReference type="AlphaFoldDB" id="A0A5J9TZM3"/>
<gene>
    <name evidence="2" type="ORF">EJB05_39886</name>
</gene>
<keyword evidence="3" id="KW-1185">Reference proteome</keyword>
<keyword evidence="1" id="KW-0812">Transmembrane</keyword>
<dbReference type="EMBL" id="RWGY01000031">
    <property type="protein sequence ID" value="TVU16328.1"/>
    <property type="molecule type" value="Genomic_DNA"/>
</dbReference>
<name>A0A5J9TZM3_9POAL</name>
<feature type="non-terminal residue" evidence="2">
    <location>
        <position position="99"/>
    </location>
</feature>
<evidence type="ECO:0000256" key="1">
    <source>
        <dbReference type="SAM" id="Phobius"/>
    </source>
</evidence>
<dbReference type="Gramene" id="TVU16328">
    <property type="protein sequence ID" value="TVU16328"/>
    <property type="gene ID" value="EJB05_39886"/>
</dbReference>
<keyword evidence="1" id="KW-0472">Membrane</keyword>
<evidence type="ECO:0008006" key="4">
    <source>
        <dbReference type="Google" id="ProtNLM"/>
    </source>
</evidence>
<dbReference type="Proteomes" id="UP000324897">
    <property type="component" value="Unassembled WGS sequence"/>
</dbReference>
<organism evidence="2 3">
    <name type="scientific">Eragrostis curvula</name>
    <name type="common">weeping love grass</name>
    <dbReference type="NCBI Taxonomy" id="38414"/>
    <lineage>
        <taxon>Eukaryota</taxon>
        <taxon>Viridiplantae</taxon>
        <taxon>Streptophyta</taxon>
        <taxon>Embryophyta</taxon>
        <taxon>Tracheophyta</taxon>
        <taxon>Spermatophyta</taxon>
        <taxon>Magnoliopsida</taxon>
        <taxon>Liliopsida</taxon>
        <taxon>Poales</taxon>
        <taxon>Poaceae</taxon>
        <taxon>PACMAD clade</taxon>
        <taxon>Chloridoideae</taxon>
        <taxon>Eragrostideae</taxon>
        <taxon>Eragrostidinae</taxon>
        <taxon>Eragrostis</taxon>
    </lineage>
</organism>
<comment type="caution">
    <text evidence="2">The sequence shown here is derived from an EMBL/GenBank/DDBJ whole genome shotgun (WGS) entry which is preliminary data.</text>
</comment>
<reference evidence="2 3" key="1">
    <citation type="journal article" date="2019" name="Sci. Rep.">
        <title>A high-quality genome of Eragrostis curvula grass provides insights into Poaceae evolution and supports new strategies to enhance forage quality.</title>
        <authorList>
            <person name="Carballo J."/>
            <person name="Santos B.A.C.M."/>
            <person name="Zappacosta D."/>
            <person name="Garbus I."/>
            <person name="Selva J.P."/>
            <person name="Gallo C.A."/>
            <person name="Diaz A."/>
            <person name="Albertini E."/>
            <person name="Caccamo M."/>
            <person name="Echenique V."/>
        </authorList>
    </citation>
    <scope>NUCLEOTIDE SEQUENCE [LARGE SCALE GENOMIC DNA]</scope>
    <source>
        <strain evidence="3">cv. Victoria</strain>
        <tissue evidence="2">Leaf</tissue>
    </source>
</reference>
<feature type="transmembrane region" description="Helical" evidence="1">
    <location>
        <begin position="40"/>
        <end position="60"/>
    </location>
</feature>
<accession>A0A5J9TZM3</accession>
<sequence>MQFGQLPRFRCTGIKARLCLSSTTRATQTTIHTMAAKVSLFLAVLLLATHGLVPTAVALISSESMPKSANEKMETPLKAGSSVVSATGAGEEKGYFAGH</sequence>
<keyword evidence="1" id="KW-1133">Transmembrane helix</keyword>
<dbReference type="OrthoDB" id="10562188at2759"/>
<protein>
    <recommendedName>
        <fullName evidence="4">Transmembrane protein</fullName>
    </recommendedName>
</protein>
<evidence type="ECO:0000313" key="2">
    <source>
        <dbReference type="EMBL" id="TVU16328.1"/>
    </source>
</evidence>
<proteinExistence type="predicted"/>